<comment type="caution">
    <text evidence="1">The sequence shown here is derived from an EMBL/GenBank/DDBJ whole genome shotgun (WGS) entry which is preliminary data.</text>
</comment>
<reference evidence="1" key="1">
    <citation type="journal article" date="2021" name="Genome Biol. Evol.">
        <title>A High-Quality Reference Genome for a Parasitic Bivalve with Doubly Uniparental Inheritance (Bivalvia: Unionida).</title>
        <authorList>
            <person name="Smith C.H."/>
        </authorList>
    </citation>
    <scope>NUCLEOTIDE SEQUENCE</scope>
    <source>
        <strain evidence="1">CHS0354</strain>
    </source>
</reference>
<evidence type="ECO:0000313" key="2">
    <source>
        <dbReference type="Proteomes" id="UP001195483"/>
    </source>
</evidence>
<sequence length="181" mass="20736">MPSKILLTGLSCRLYKWRVLSKMLKSEEQLLIVSMKTRTCIDVKPSDLILLDEYRQVQLRPYKISCKSYHVESPKYGGGVLHQSPTYIDDCNRDVAGETDDAQITDFKIARKPSVTYGVHPVNYGKSRELNYTDSFIRTLEVMVMTHSYSYSLMNEVCSNKRVSDVTRVCGYSSTPQKKKT</sequence>
<dbReference type="Proteomes" id="UP001195483">
    <property type="component" value="Unassembled WGS sequence"/>
</dbReference>
<proteinExistence type="predicted"/>
<dbReference type="EMBL" id="JAEAOA010000401">
    <property type="protein sequence ID" value="KAK3580738.1"/>
    <property type="molecule type" value="Genomic_DNA"/>
</dbReference>
<gene>
    <name evidence="1" type="ORF">CHS0354_005748</name>
</gene>
<evidence type="ECO:0000313" key="1">
    <source>
        <dbReference type="EMBL" id="KAK3580738.1"/>
    </source>
</evidence>
<organism evidence="1 2">
    <name type="scientific">Potamilus streckersoni</name>
    <dbReference type="NCBI Taxonomy" id="2493646"/>
    <lineage>
        <taxon>Eukaryota</taxon>
        <taxon>Metazoa</taxon>
        <taxon>Spiralia</taxon>
        <taxon>Lophotrochozoa</taxon>
        <taxon>Mollusca</taxon>
        <taxon>Bivalvia</taxon>
        <taxon>Autobranchia</taxon>
        <taxon>Heteroconchia</taxon>
        <taxon>Palaeoheterodonta</taxon>
        <taxon>Unionida</taxon>
        <taxon>Unionoidea</taxon>
        <taxon>Unionidae</taxon>
        <taxon>Ambleminae</taxon>
        <taxon>Lampsilini</taxon>
        <taxon>Potamilus</taxon>
    </lineage>
</organism>
<reference evidence="1" key="2">
    <citation type="journal article" date="2021" name="Genome Biol. Evol.">
        <title>Developing a high-quality reference genome for a parasitic bivalve with doubly uniparental inheritance (Bivalvia: Unionida).</title>
        <authorList>
            <person name="Smith C.H."/>
        </authorList>
    </citation>
    <scope>NUCLEOTIDE SEQUENCE</scope>
    <source>
        <strain evidence="1">CHS0354</strain>
        <tissue evidence="1">Mantle</tissue>
    </source>
</reference>
<dbReference type="AlphaFoldDB" id="A0AAE0VJM9"/>
<name>A0AAE0VJM9_9BIVA</name>
<keyword evidence="2" id="KW-1185">Reference proteome</keyword>
<protein>
    <submittedName>
        <fullName evidence="1">Uncharacterized protein</fullName>
    </submittedName>
</protein>
<reference evidence="1" key="3">
    <citation type="submission" date="2023-05" db="EMBL/GenBank/DDBJ databases">
        <authorList>
            <person name="Smith C.H."/>
        </authorList>
    </citation>
    <scope>NUCLEOTIDE SEQUENCE</scope>
    <source>
        <strain evidence="1">CHS0354</strain>
        <tissue evidence="1">Mantle</tissue>
    </source>
</reference>
<accession>A0AAE0VJM9</accession>